<dbReference type="Pfam" id="PF19580">
    <property type="entry name" value="Exo_endo_phos_3"/>
    <property type="match status" value="1"/>
</dbReference>
<reference evidence="2 3" key="1">
    <citation type="submission" date="2020-12" db="EMBL/GenBank/DDBJ databases">
        <title>Enhanced detection system for hospital associated transmission using whole genome sequencing surveillance.</title>
        <authorList>
            <person name="Harrison L.H."/>
            <person name="Van Tyne D."/>
            <person name="Marsh J.W."/>
            <person name="Griffith M.P."/>
            <person name="Snyder D.J."/>
            <person name="Cooper V.S."/>
            <person name="Mustapha M."/>
        </authorList>
    </citation>
    <scope>NUCLEOTIDE SEQUENCE [LARGE SCALE GENOMIC DNA]</scope>
    <source>
        <strain evidence="2 3">SER00238</strain>
    </source>
</reference>
<keyword evidence="2" id="KW-0378">Hydrolase</keyword>
<keyword evidence="2" id="KW-0540">Nuclease</keyword>
<feature type="domain" description="Endonuclease/exonuclease/phosphatase" evidence="1">
    <location>
        <begin position="49"/>
        <end position="269"/>
    </location>
</feature>
<dbReference type="RefSeq" id="WP_198642714.1">
    <property type="nucleotide sequence ID" value="NZ_JAEHSL010000047.1"/>
</dbReference>
<proteinExistence type="predicted"/>
<evidence type="ECO:0000313" key="3">
    <source>
        <dbReference type="Proteomes" id="UP000639004"/>
    </source>
</evidence>
<dbReference type="Proteomes" id="UP000639004">
    <property type="component" value="Unassembled WGS sequence"/>
</dbReference>
<dbReference type="InterPro" id="IPR036691">
    <property type="entry name" value="Endo/exonu/phosph_ase_sf"/>
</dbReference>
<accession>A0ABS0TZ67</accession>
<dbReference type="Gene3D" id="3.60.10.10">
    <property type="entry name" value="Endonuclease/exonuclease/phosphatase"/>
    <property type="match status" value="1"/>
</dbReference>
<keyword evidence="2" id="KW-0255">Endonuclease</keyword>
<keyword evidence="3" id="KW-1185">Reference proteome</keyword>
<dbReference type="GO" id="GO:0004519">
    <property type="term" value="F:endonuclease activity"/>
    <property type="evidence" value="ECO:0007669"/>
    <property type="project" value="UniProtKB-KW"/>
</dbReference>
<dbReference type="EMBL" id="JAEHSL010000047">
    <property type="protein sequence ID" value="MBI6183604.1"/>
    <property type="molecule type" value="Genomic_DNA"/>
</dbReference>
<gene>
    <name evidence="2" type="ORF">JEQ07_24805</name>
</gene>
<comment type="caution">
    <text evidence="2">The sequence shown here is derived from an EMBL/GenBank/DDBJ whole genome shotgun (WGS) entry which is preliminary data.</text>
</comment>
<evidence type="ECO:0000313" key="2">
    <source>
        <dbReference type="EMBL" id="MBI6183604.1"/>
    </source>
</evidence>
<dbReference type="SUPFAM" id="SSF56219">
    <property type="entry name" value="DNase I-like"/>
    <property type="match status" value="1"/>
</dbReference>
<sequence>MDDIASYNKEISFVWWNTSLSPVTKRDRSSDLEKNIAFTMIGLFLTEFKADCVCLGEISNNDIALIKEVCDPLGYEIYNGVRPVGRTSFDTCVIFNKFKLELLRGKEISSVKGGHNLKVAQQMDFINLTDNSVIHVFLSHWPSRLWCEENGAERHYLGVRLRDAIEKLSVDQCLANVIVLGDFNDEPFDKSISDQLMATRDRFLAAKKRYLFYNPFWRHMCVNGVYSHDSNIPGYGGTYYYKNDSKNRWRTFDQILISSAFLGHTNWHLKESGIKVIDMPGYIECIMNSDISFDHMPVMAVIERV</sequence>
<protein>
    <submittedName>
        <fullName evidence="2">Endonuclease/exonuclease/phosphatase family protein</fullName>
    </submittedName>
</protein>
<evidence type="ECO:0000259" key="1">
    <source>
        <dbReference type="Pfam" id="PF19580"/>
    </source>
</evidence>
<organism evidence="2 3">
    <name type="scientific">Serratia proteamaculans</name>
    <dbReference type="NCBI Taxonomy" id="28151"/>
    <lineage>
        <taxon>Bacteria</taxon>
        <taxon>Pseudomonadati</taxon>
        <taxon>Pseudomonadota</taxon>
        <taxon>Gammaproteobacteria</taxon>
        <taxon>Enterobacterales</taxon>
        <taxon>Yersiniaceae</taxon>
        <taxon>Serratia</taxon>
    </lineage>
</organism>
<dbReference type="InterPro" id="IPR005135">
    <property type="entry name" value="Endo/exonuclease/phosphatase"/>
</dbReference>
<name>A0ABS0TZ67_SERPR</name>